<accession>A0A497W8X7</accession>
<keyword evidence="2" id="KW-0472">Membrane</keyword>
<dbReference type="Proteomes" id="UP000269157">
    <property type="component" value="Unassembled WGS sequence"/>
</dbReference>
<name>A0A497W8X7_9RHOB</name>
<keyword evidence="2" id="KW-0812">Transmembrane</keyword>
<dbReference type="EMBL" id="RCCE01000003">
    <property type="protein sequence ID" value="RLJ51657.1"/>
    <property type="molecule type" value="Genomic_DNA"/>
</dbReference>
<keyword evidence="2" id="KW-1133">Transmembrane helix</keyword>
<dbReference type="InterPro" id="IPR010279">
    <property type="entry name" value="YqjD/ElaB"/>
</dbReference>
<sequence length="111" mass="11519">MASTMTKLSTKSKSATAEDLAEQIETLRNDLGSLTQTIADLGKAKGDEALASAKSTADNVRAKAADSAETARLQAMELQDQANDFVKNQPATALGIAAGLGFLVGFFGARK</sequence>
<proteinExistence type="predicted"/>
<evidence type="ECO:0000256" key="2">
    <source>
        <dbReference type="SAM" id="Phobius"/>
    </source>
</evidence>
<dbReference type="RefSeq" id="WP_121023529.1">
    <property type="nucleotide sequence ID" value="NZ_RCCE01000003.1"/>
</dbReference>
<keyword evidence="1" id="KW-0175">Coiled coil</keyword>
<dbReference type="GO" id="GO:0043022">
    <property type="term" value="F:ribosome binding"/>
    <property type="evidence" value="ECO:0007669"/>
    <property type="project" value="InterPro"/>
</dbReference>
<dbReference type="PANTHER" id="PTHR35893:SF3">
    <property type="entry name" value="INNER MEMBRANE PROTEIN"/>
    <property type="match status" value="1"/>
</dbReference>
<dbReference type="OrthoDB" id="7875185at2"/>
<feature type="transmembrane region" description="Helical" evidence="2">
    <location>
        <begin position="91"/>
        <end position="109"/>
    </location>
</feature>
<gene>
    <name evidence="3" type="ORF">BCF46_1871</name>
</gene>
<dbReference type="AlphaFoldDB" id="A0A497W8X7"/>
<protein>
    <submittedName>
        <fullName evidence="3">ElaB/YqjD/DUF883 family membrane-anchored ribosome-binding protein</fullName>
    </submittedName>
</protein>
<keyword evidence="4" id="KW-1185">Reference proteome</keyword>
<evidence type="ECO:0000256" key="1">
    <source>
        <dbReference type="SAM" id="Coils"/>
    </source>
</evidence>
<dbReference type="PANTHER" id="PTHR35893">
    <property type="entry name" value="INNER MEMBRANE PROTEIN-RELATED"/>
    <property type="match status" value="1"/>
</dbReference>
<evidence type="ECO:0000313" key="4">
    <source>
        <dbReference type="Proteomes" id="UP000269157"/>
    </source>
</evidence>
<feature type="coiled-coil region" evidence="1">
    <location>
        <begin position="61"/>
        <end position="88"/>
    </location>
</feature>
<evidence type="ECO:0000313" key="3">
    <source>
        <dbReference type="EMBL" id="RLJ51657.1"/>
    </source>
</evidence>
<organism evidence="3 4">
    <name type="scientific">Litoreibacter meonggei</name>
    <dbReference type="NCBI Taxonomy" id="1049199"/>
    <lineage>
        <taxon>Bacteria</taxon>
        <taxon>Pseudomonadati</taxon>
        <taxon>Pseudomonadota</taxon>
        <taxon>Alphaproteobacteria</taxon>
        <taxon>Rhodobacterales</taxon>
        <taxon>Roseobacteraceae</taxon>
        <taxon>Litoreibacter</taxon>
    </lineage>
</organism>
<comment type="caution">
    <text evidence="3">The sequence shown here is derived from an EMBL/GenBank/DDBJ whole genome shotgun (WGS) entry which is preliminary data.</text>
</comment>
<reference evidence="3 4" key="1">
    <citation type="submission" date="2018-10" db="EMBL/GenBank/DDBJ databases">
        <title>Genomic Encyclopedia of Archaeal and Bacterial Type Strains, Phase II (KMG-II): from individual species to whole genera.</title>
        <authorList>
            <person name="Goeker M."/>
        </authorList>
    </citation>
    <scope>NUCLEOTIDE SEQUENCE [LARGE SCALE GENOMIC DNA]</scope>
    <source>
        <strain evidence="3 4">DSM 29466</strain>
    </source>
</reference>